<dbReference type="EMBL" id="JAQQAL010000012">
    <property type="protein sequence ID" value="MDC7226491.1"/>
    <property type="molecule type" value="Genomic_DNA"/>
</dbReference>
<dbReference type="SUPFAM" id="SSF51569">
    <property type="entry name" value="Aldolase"/>
    <property type="match status" value="1"/>
</dbReference>
<dbReference type="Gene3D" id="3.20.20.70">
    <property type="entry name" value="Aldolase class I"/>
    <property type="match status" value="1"/>
</dbReference>
<dbReference type="GO" id="GO:0006552">
    <property type="term" value="P:L-leucine catabolic process"/>
    <property type="evidence" value="ECO:0007669"/>
    <property type="project" value="TreeGrafter"/>
</dbReference>
<keyword evidence="2" id="KW-0479">Metal-binding</keyword>
<dbReference type="NCBIfam" id="NF004283">
    <property type="entry name" value="PRK05692.1"/>
    <property type="match status" value="1"/>
</dbReference>
<evidence type="ECO:0000259" key="4">
    <source>
        <dbReference type="PROSITE" id="PS50991"/>
    </source>
</evidence>
<feature type="domain" description="Pyruvate carboxyltransferase" evidence="4">
    <location>
        <begin position="4"/>
        <end position="270"/>
    </location>
</feature>
<dbReference type="InterPro" id="IPR000891">
    <property type="entry name" value="PYR_CT"/>
</dbReference>
<dbReference type="GO" id="GO:0046951">
    <property type="term" value="P:ketone body biosynthetic process"/>
    <property type="evidence" value="ECO:0007669"/>
    <property type="project" value="TreeGrafter"/>
</dbReference>
<name>A0AAJ1IHU5_9SPIO</name>
<dbReference type="PANTHER" id="PTHR42738:SF7">
    <property type="entry name" value="HYDROXYMETHYLGLUTARYL-COA LYASE"/>
    <property type="match status" value="1"/>
</dbReference>
<dbReference type="AlphaFoldDB" id="A0AAJ1IHU5"/>
<keyword evidence="3 5" id="KW-0456">Lyase</keyword>
<organism evidence="5 6">
    <name type="scientific">Candidatus Thalassospirochaeta sargassi</name>
    <dbReference type="NCBI Taxonomy" id="3119039"/>
    <lineage>
        <taxon>Bacteria</taxon>
        <taxon>Pseudomonadati</taxon>
        <taxon>Spirochaetota</taxon>
        <taxon>Spirochaetia</taxon>
        <taxon>Spirochaetales</taxon>
        <taxon>Spirochaetaceae</taxon>
        <taxon>Candidatus Thalassospirochaeta</taxon>
    </lineage>
</organism>
<dbReference type="CDD" id="cd07938">
    <property type="entry name" value="DRE_TIM_HMGL"/>
    <property type="match status" value="1"/>
</dbReference>
<proteinExistence type="inferred from homology"/>
<evidence type="ECO:0000256" key="2">
    <source>
        <dbReference type="ARBA" id="ARBA00022723"/>
    </source>
</evidence>
<dbReference type="Pfam" id="PF00682">
    <property type="entry name" value="HMGL-like"/>
    <property type="match status" value="1"/>
</dbReference>
<dbReference type="PANTHER" id="PTHR42738">
    <property type="entry name" value="HYDROXYMETHYLGLUTARYL-COA LYASE"/>
    <property type="match status" value="1"/>
</dbReference>
<dbReference type="GO" id="GO:0004419">
    <property type="term" value="F:hydroxymethylglutaryl-CoA lyase activity"/>
    <property type="evidence" value="ECO:0007669"/>
    <property type="project" value="TreeGrafter"/>
</dbReference>
<accession>A0AAJ1IHU5</accession>
<evidence type="ECO:0000313" key="5">
    <source>
        <dbReference type="EMBL" id="MDC7226491.1"/>
    </source>
</evidence>
<evidence type="ECO:0000256" key="3">
    <source>
        <dbReference type="ARBA" id="ARBA00023239"/>
    </source>
</evidence>
<reference evidence="5 6" key="1">
    <citation type="submission" date="2022-12" db="EMBL/GenBank/DDBJ databases">
        <title>Metagenome assembled genome from gulf of manar.</title>
        <authorList>
            <person name="Kohli P."/>
            <person name="Pk S."/>
            <person name="Venkata Ramana C."/>
            <person name="Sasikala C."/>
        </authorList>
    </citation>
    <scope>NUCLEOTIDE SEQUENCE [LARGE SCALE GENOMIC DNA]</scope>
    <source>
        <strain evidence="5">JB008</strain>
    </source>
</reference>
<dbReference type="Proteomes" id="UP001221217">
    <property type="component" value="Unassembled WGS sequence"/>
</dbReference>
<dbReference type="GO" id="GO:0046872">
    <property type="term" value="F:metal ion binding"/>
    <property type="evidence" value="ECO:0007669"/>
    <property type="project" value="UniProtKB-KW"/>
</dbReference>
<sequence length="299" mass="32573">MRKIEIYEVGPRDGFQNIPEYIALETKKKIIEGLLASGVAHMQITSFVSPKAIPQMKDATELTGYLVDKYPDADLMALVPNLRGAQGAWDAGLKTVSYVVSLGESHNKANIRRTHEESLSELLKIREALPDLDICLDLATTFGCPFEGKKYASDAVPFLKPYVEAGVSVINLCDTIGVANPAQVRETIDAVKAEYPDMELEVHIHDTRNMGMVNTLAAIERGVNKVQSTLGGLGGCPFAPGASGNLATEDLAFMLTEMGYDTGINIEKMVELAKYQLGEIPSGKFSGHLLRIQNKNTEE</sequence>
<evidence type="ECO:0000256" key="1">
    <source>
        <dbReference type="ARBA" id="ARBA00009405"/>
    </source>
</evidence>
<dbReference type="InterPro" id="IPR013785">
    <property type="entry name" value="Aldolase_TIM"/>
</dbReference>
<comment type="caution">
    <text evidence="5">The sequence shown here is derived from an EMBL/GenBank/DDBJ whole genome shotgun (WGS) entry which is preliminary data.</text>
</comment>
<protein>
    <submittedName>
        <fullName evidence="5">Hydroxymethylglutaryl-CoA lyase</fullName>
    </submittedName>
</protein>
<comment type="similarity">
    <text evidence="1">Belongs to the HMG-CoA lyase family.</text>
</comment>
<dbReference type="InterPro" id="IPR043594">
    <property type="entry name" value="HMGL"/>
</dbReference>
<gene>
    <name evidence="5" type="ORF">PQJ61_06980</name>
</gene>
<dbReference type="PROSITE" id="PS50991">
    <property type="entry name" value="PYR_CT"/>
    <property type="match status" value="1"/>
</dbReference>
<evidence type="ECO:0000313" key="6">
    <source>
        <dbReference type="Proteomes" id="UP001221217"/>
    </source>
</evidence>